<keyword evidence="5" id="KW-0418">Kinase</keyword>
<dbReference type="SMART" id="SM00796">
    <property type="entry name" value="AHS1"/>
    <property type="match status" value="1"/>
</dbReference>
<proteinExistence type="predicted"/>
<evidence type="ECO:0000256" key="1">
    <source>
        <dbReference type="ARBA" id="ARBA00022741"/>
    </source>
</evidence>
<dbReference type="GO" id="GO:0016787">
    <property type="term" value="F:hydrolase activity"/>
    <property type="evidence" value="ECO:0007669"/>
    <property type="project" value="UniProtKB-KW"/>
</dbReference>
<dbReference type="SUPFAM" id="SSF50891">
    <property type="entry name" value="Cyclophilin-like"/>
    <property type="match status" value="1"/>
</dbReference>
<dbReference type="Gene3D" id="3.30.1360.40">
    <property type="match status" value="1"/>
</dbReference>
<reference evidence="5" key="1">
    <citation type="submission" date="2016-08" db="EMBL/GenBank/DDBJ databases">
        <authorList>
            <person name="Seilhamer J.J."/>
        </authorList>
    </citation>
    <scope>NUCLEOTIDE SEQUENCE</scope>
    <source>
        <strain evidence="5">86</strain>
    </source>
</reference>
<keyword evidence="3" id="KW-0067">ATP-binding</keyword>
<dbReference type="PANTHER" id="PTHR34698:SF2">
    <property type="entry name" value="5-OXOPROLINASE SUBUNIT B"/>
    <property type="match status" value="1"/>
</dbReference>
<dbReference type="Gene3D" id="2.40.100.10">
    <property type="entry name" value="Cyclophilin-like"/>
    <property type="match status" value="1"/>
</dbReference>
<keyword evidence="2" id="KW-0378">Hydrolase</keyword>
<dbReference type="InterPro" id="IPR010016">
    <property type="entry name" value="PxpB"/>
</dbReference>
<evidence type="ECO:0000259" key="4">
    <source>
        <dbReference type="SMART" id="SM00796"/>
    </source>
</evidence>
<gene>
    <name evidence="5" type="primary">kipI</name>
    <name evidence="5" type="ORF">KL86SPO_20535</name>
</gene>
<dbReference type="InterPro" id="IPR029000">
    <property type="entry name" value="Cyclophilin-like_dom_sf"/>
</dbReference>
<dbReference type="InterPro" id="IPR003833">
    <property type="entry name" value="CT_C_D"/>
</dbReference>
<dbReference type="Pfam" id="PF02682">
    <property type="entry name" value="CT_C_D"/>
    <property type="match status" value="1"/>
</dbReference>
<organism evidence="5">
    <name type="scientific">uncultured Sporomusa sp</name>
    <dbReference type="NCBI Taxonomy" id="307249"/>
    <lineage>
        <taxon>Bacteria</taxon>
        <taxon>Bacillati</taxon>
        <taxon>Bacillota</taxon>
        <taxon>Negativicutes</taxon>
        <taxon>Selenomonadales</taxon>
        <taxon>Sporomusaceae</taxon>
        <taxon>Sporomusa</taxon>
        <taxon>environmental samples</taxon>
    </lineage>
</organism>
<evidence type="ECO:0000256" key="2">
    <source>
        <dbReference type="ARBA" id="ARBA00022801"/>
    </source>
</evidence>
<dbReference type="PANTHER" id="PTHR34698">
    <property type="entry name" value="5-OXOPROLINASE SUBUNIT B"/>
    <property type="match status" value="1"/>
</dbReference>
<dbReference type="SUPFAM" id="SSF160467">
    <property type="entry name" value="PH0987 N-terminal domain-like"/>
    <property type="match status" value="1"/>
</dbReference>
<dbReference type="GO" id="GO:0016301">
    <property type="term" value="F:kinase activity"/>
    <property type="evidence" value="ECO:0007669"/>
    <property type="project" value="UniProtKB-KW"/>
</dbReference>
<evidence type="ECO:0000256" key="3">
    <source>
        <dbReference type="ARBA" id="ARBA00022840"/>
    </source>
</evidence>
<dbReference type="RefSeq" id="WP_288183509.1">
    <property type="nucleotide sequence ID" value="NZ_LT608335.1"/>
</dbReference>
<dbReference type="AlphaFoldDB" id="A0A212LPH3"/>
<evidence type="ECO:0000313" key="5">
    <source>
        <dbReference type="EMBL" id="SCM79371.1"/>
    </source>
</evidence>
<dbReference type="GO" id="GO:0005524">
    <property type="term" value="F:ATP binding"/>
    <property type="evidence" value="ECO:0007669"/>
    <property type="project" value="UniProtKB-KW"/>
</dbReference>
<name>A0A212LPH3_9FIRM</name>
<feature type="domain" description="Carboxyltransferase" evidence="4">
    <location>
        <begin position="4"/>
        <end position="207"/>
    </location>
</feature>
<sequence length="250" mass="26959">MDGVRILAAGEQGLVVEFANRIEAGINRQVHRLSGLLLQQNQGEIKEVVPTYRSLLVYFDPAQITRKQLTDRVISLIHAAADDDSGLAVAKVISIPVCYGGEFGPDIAYVAQHNGITEAEVIQIHTSVPYLVYMLGFTPGFPYLGGMSEKIATPRLQKPRTCIPAGSVGIAGSQTGFYPVESPGGWQLIGRTPVKAFNPKAENPFLFAAGDYLQFQPIGVSEYEEITAKAAAGLYQPVIRDLKVKGGLNS</sequence>
<keyword evidence="1" id="KW-0547">Nucleotide-binding</keyword>
<protein>
    <submittedName>
        <fullName evidence="5">Kinase A inhibitor</fullName>
    </submittedName>
</protein>
<dbReference type="NCBIfam" id="TIGR00370">
    <property type="entry name" value="5-oxoprolinase subunit PxpB"/>
    <property type="match status" value="1"/>
</dbReference>
<accession>A0A212LPH3</accession>
<keyword evidence="5" id="KW-0808">Transferase</keyword>
<dbReference type="EMBL" id="FMJE01000002">
    <property type="protein sequence ID" value="SCM79371.1"/>
    <property type="molecule type" value="Genomic_DNA"/>
</dbReference>